<gene>
    <name evidence="2" type="ORF">QYS62_007846</name>
</gene>
<keyword evidence="1" id="KW-0472">Membrane</keyword>
<dbReference type="PANTHER" id="PTHR37577:SF1">
    <property type="entry name" value="INTEGRAL MEMBRANE PROTEIN"/>
    <property type="match status" value="1"/>
</dbReference>
<evidence type="ECO:0000313" key="3">
    <source>
        <dbReference type="Proteomes" id="UP001489902"/>
    </source>
</evidence>
<feature type="transmembrane region" description="Helical" evidence="1">
    <location>
        <begin position="43"/>
        <end position="65"/>
    </location>
</feature>
<evidence type="ECO:0000313" key="2">
    <source>
        <dbReference type="EMBL" id="WZH46749.1"/>
    </source>
</evidence>
<name>A0ABZ2X1D7_9HYPO</name>
<dbReference type="PANTHER" id="PTHR37577">
    <property type="entry name" value="INTEGRAL MEMBRANE PROTEIN"/>
    <property type="match status" value="1"/>
</dbReference>
<feature type="transmembrane region" description="Helical" evidence="1">
    <location>
        <begin position="453"/>
        <end position="472"/>
    </location>
</feature>
<feature type="transmembrane region" description="Helical" evidence="1">
    <location>
        <begin position="181"/>
        <end position="203"/>
    </location>
</feature>
<accession>A0ABZ2X1D7</accession>
<proteinExistence type="predicted"/>
<reference evidence="2 3" key="1">
    <citation type="submission" date="2024-04" db="EMBL/GenBank/DDBJ databases">
        <title>Complete genome sequence of Fusarium acuminatum.</title>
        <authorList>
            <person name="Lan B."/>
        </authorList>
    </citation>
    <scope>NUCLEOTIDE SEQUENCE [LARGE SCALE GENOMIC DNA]</scope>
    <source>
        <strain evidence="2">1A</strain>
    </source>
</reference>
<sequence>MDCSLSRLESLVENEEVEFDADIAGIGVITRGPYLLKSNATKVLIAFLATSLVAFITLLAAYTTLSVPPQLCNSGDTILSTHLRDYLRKLRRKLPKLKRVNVVDSQNERIDAFMAFMLSISDQILVSQVAILIAAFIIHVEITIYSVNIVIALGCLASTVHLGSFPFYIDRLRDHGTAKMVRVIAMAAGSGMLAFVLIIQLSYTWDMETHVYFTCVLHDFQIRGDDITGRIIELFVPISVLYGTYEIVQLLYTNQSPKIAQSSEQPNNAVLRQLEEQPLGRVGEDLNIIKRESELLRRLLRLVDQEEPGSVTNSTDTSDIPLHGIAQRSDSREMQPDMDQYTYAELKTSFLKPNLSKMSCKDIWRQTRESERDALLSKWLQLEALNLLVSHPKSNFHLKAQVYRVAERLAFHQCRGSFMWRLLWLWSGNVYGIVTVFVSRSNRTGLSGDPDHWGFGQIVPLALLALPLFAAMESHADYKRNIKAITIKNHTSPSGPVLVPGVVVDINSPDGLSKNDREATNYVRKVGEALQKRAKDMGHPELYQWIRGQELKDSPSIESAVVLHTIFMSSFTTSMGLYMALGLLWAKVILIPLLFILTGRRAADLVWMAKHTRTGPAVLKYLGTISLSEFQQGGDHGERMMVAQAAGEVEEDS</sequence>
<dbReference type="Proteomes" id="UP001489902">
    <property type="component" value="Chromosome 4"/>
</dbReference>
<keyword evidence="3" id="KW-1185">Reference proteome</keyword>
<keyword evidence="1" id="KW-1133">Transmembrane helix</keyword>
<organism evidence="2 3">
    <name type="scientific">Fusarium acuminatum</name>
    <dbReference type="NCBI Taxonomy" id="5515"/>
    <lineage>
        <taxon>Eukaryota</taxon>
        <taxon>Fungi</taxon>
        <taxon>Dikarya</taxon>
        <taxon>Ascomycota</taxon>
        <taxon>Pezizomycotina</taxon>
        <taxon>Sordariomycetes</taxon>
        <taxon>Hypocreomycetidae</taxon>
        <taxon>Hypocreales</taxon>
        <taxon>Nectriaceae</taxon>
        <taxon>Fusarium</taxon>
        <taxon>Fusarium tricinctum species complex</taxon>
    </lineage>
</organism>
<feature type="transmembrane region" description="Helical" evidence="1">
    <location>
        <begin position="144"/>
        <end position="169"/>
    </location>
</feature>
<keyword evidence="1" id="KW-0812">Transmembrane</keyword>
<feature type="transmembrane region" description="Helical" evidence="1">
    <location>
        <begin position="577"/>
        <end position="598"/>
    </location>
</feature>
<dbReference type="InterPro" id="IPR053018">
    <property type="entry name" value="Elsinochrome_Biosynth-Asso"/>
</dbReference>
<feature type="transmembrane region" description="Helical" evidence="1">
    <location>
        <begin position="418"/>
        <end position="438"/>
    </location>
</feature>
<evidence type="ECO:0000256" key="1">
    <source>
        <dbReference type="SAM" id="Phobius"/>
    </source>
</evidence>
<feature type="transmembrane region" description="Helical" evidence="1">
    <location>
        <begin position="115"/>
        <end position="138"/>
    </location>
</feature>
<protein>
    <submittedName>
        <fullName evidence="2">Uncharacterized protein</fullName>
    </submittedName>
</protein>
<dbReference type="EMBL" id="CP151263">
    <property type="protein sequence ID" value="WZH46749.1"/>
    <property type="molecule type" value="Genomic_DNA"/>
</dbReference>